<evidence type="ECO:0000313" key="5">
    <source>
        <dbReference type="Proteomes" id="UP000054383"/>
    </source>
</evidence>
<dbReference type="GO" id="GO:0090575">
    <property type="term" value="C:RNA polymerase II transcription regulator complex"/>
    <property type="evidence" value="ECO:0007669"/>
    <property type="project" value="TreeGrafter"/>
</dbReference>
<dbReference type="PANTHER" id="PTHR40621:SF6">
    <property type="entry name" value="AP-1-LIKE TRANSCRIPTION FACTOR YAP1-RELATED"/>
    <property type="match status" value="1"/>
</dbReference>
<dbReference type="Proteomes" id="UP000054383">
    <property type="component" value="Unassembled WGS sequence"/>
</dbReference>
<dbReference type="CDD" id="cd14688">
    <property type="entry name" value="bZIP_YAP"/>
    <property type="match status" value="1"/>
</dbReference>
<feature type="compositionally biased region" description="Polar residues" evidence="3">
    <location>
        <begin position="176"/>
        <end position="186"/>
    </location>
</feature>
<dbReference type="GO" id="GO:0001228">
    <property type="term" value="F:DNA-binding transcription activator activity, RNA polymerase II-specific"/>
    <property type="evidence" value="ECO:0007669"/>
    <property type="project" value="TreeGrafter"/>
</dbReference>
<evidence type="ECO:0008006" key="6">
    <source>
        <dbReference type="Google" id="ProtNLM"/>
    </source>
</evidence>
<dbReference type="InterPro" id="IPR050936">
    <property type="entry name" value="AP-1-like"/>
</dbReference>
<evidence type="ECO:0000256" key="1">
    <source>
        <dbReference type="ARBA" id="ARBA00004123"/>
    </source>
</evidence>
<dbReference type="PANTHER" id="PTHR40621">
    <property type="entry name" value="TRANSCRIPTION FACTOR KAPC-RELATED"/>
    <property type="match status" value="1"/>
</dbReference>
<keyword evidence="2" id="KW-0539">Nucleus</keyword>
<dbReference type="Gene3D" id="1.20.5.170">
    <property type="match status" value="1"/>
</dbReference>
<dbReference type="OrthoDB" id="2590011at2759"/>
<evidence type="ECO:0000256" key="2">
    <source>
        <dbReference type="ARBA" id="ARBA00023242"/>
    </source>
</evidence>
<protein>
    <recommendedName>
        <fullName evidence="6">BZIP domain-containing protein</fullName>
    </recommendedName>
</protein>
<keyword evidence="5" id="KW-1185">Reference proteome</keyword>
<dbReference type="InterPro" id="IPR046347">
    <property type="entry name" value="bZIP_sf"/>
</dbReference>
<sequence length="329" mass="36611">MPKKDASSSRFRFLSAVFDRSRGAVRSDDGNDGSEGTEKNAYTRRREQIRRAQRKHRERKEDYIRHLESRILEFREDIALRQDYQEASIENSVLRDILFAHKISIPSSHQQHSNPGGWMQVSVVGTPAQPHMLHARLSPISFGDSSHQDSSFAQSGDSLAMQMQKASMLPNAILPQVTSSPENAPTKSHPHGLDSTQTGVDFVLLLEKPCLQHTMHPLQAGESHGHALTLQASLLSHAPHLGADEGSWAVPAVEFDRLFELSRKLDLDGEITPVQAWNQIKSHSRFQDLTPAGLEALQKAISSKISCFGFGAVIEEFELSDIMEAHLGK</sequence>
<dbReference type="EMBL" id="CVMT01000001">
    <property type="protein sequence ID" value="CRG83085.1"/>
    <property type="molecule type" value="Genomic_DNA"/>
</dbReference>
<evidence type="ECO:0000256" key="3">
    <source>
        <dbReference type="SAM" id="MobiDB-lite"/>
    </source>
</evidence>
<comment type="subcellular location">
    <subcellularLocation>
        <location evidence="1">Nucleus</location>
    </subcellularLocation>
</comment>
<feature type="region of interest" description="Disordered" evidence="3">
    <location>
        <begin position="23"/>
        <end position="60"/>
    </location>
</feature>
<accession>A0A0U1LJE1</accession>
<dbReference type="GO" id="GO:0000976">
    <property type="term" value="F:transcription cis-regulatory region binding"/>
    <property type="evidence" value="ECO:0007669"/>
    <property type="project" value="InterPro"/>
</dbReference>
<name>A0A0U1LJE1_TALIS</name>
<dbReference type="OMA" id="WRLISDH"/>
<organism evidence="4 5">
    <name type="scientific">Talaromyces islandicus</name>
    <name type="common">Penicillium islandicum</name>
    <dbReference type="NCBI Taxonomy" id="28573"/>
    <lineage>
        <taxon>Eukaryota</taxon>
        <taxon>Fungi</taxon>
        <taxon>Dikarya</taxon>
        <taxon>Ascomycota</taxon>
        <taxon>Pezizomycotina</taxon>
        <taxon>Eurotiomycetes</taxon>
        <taxon>Eurotiomycetidae</taxon>
        <taxon>Eurotiales</taxon>
        <taxon>Trichocomaceae</taxon>
        <taxon>Talaromyces</taxon>
        <taxon>Talaromyces sect. Islandici</taxon>
    </lineage>
</organism>
<reference evidence="4 5" key="1">
    <citation type="submission" date="2015-04" db="EMBL/GenBank/DDBJ databases">
        <authorList>
            <person name="Syromyatnikov M.Y."/>
            <person name="Popov V.N."/>
        </authorList>
    </citation>
    <scope>NUCLEOTIDE SEQUENCE [LARGE SCALE GENOMIC DNA]</scope>
    <source>
        <strain evidence="4">WF-38-12</strain>
    </source>
</reference>
<proteinExistence type="predicted"/>
<dbReference type="SUPFAM" id="SSF57959">
    <property type="entry name" value="Leucine zipper domain"/>
    <property type="match status" value="1"/>
</dbReference>
<feature type="region of interest" description="Disordered" evidence="3">
    <location>
        <begin position="176"/>
        <end position="195"/>
    </location>
</feature>
<dbReference type="AlphaFoldDB" id="A0A0U1LJE1"/>
<dbReference type="Gene3D" id="1.10.238.100">
    <property type="entry name" value="YAP1 redox domain. Chain B"/>
    <property type="match status" value="1"/>
</dbReference>
<evidence type="ECO:0000313" key="4">
    <source>
        <dbReference type="EMBL" id="CRG83085.1"/>
    </source>
</evidence>
<gene>
    <name evidence="4" type="ORF">PISL3812_00433</name>
</gene>